<gene>
    <name evidence="10" type="ORF">OE88DRAFT_1674992</name>
</gene>
<keyword evidence="8 9" id="KW-0472">Membrane</keyword>
<keyword evidence="7 9" id="KW-0496">Mitochondrion</keyword>
<evidence type="ECO:0000256" key="1">
    <source>
        <dbReference type="ARBA" id="ARBA00004443"/>
    </source>
</evidence>
<evidence type="ECO:0000256" key="9">
    <source>
        <dbReference type="PIRNR" id="PIRNR000022"/>
    </source>
</evidence>
<evidence type="ECO:0000256" key="3">
    <source>
        <dbReference type="ARBA" id="ARBA00022448"/>
    </source>
</evidence>
<dbReference type="PANTHER" id="PTHR12022">
    <property type="entry name" value="UBIQUINOL-CYTOCHROME C REDUCTASE COMPLEX 14 KD PROTEIN"/>
    <property type="match status" value="1"/>
</dbReference>
<dbReference type="Gene3D" id="1.10.1090.10">
    <property type="entry name" value="Cytochrome b-c1 complex subunit 7"/>
    <property type="match status" value="1"/>
</dbReference>
<dbReference type="SUPFAM" id="SSF81524">
    <property type="entry name" value="14 kDa protein of cytochrome bc1 complex (Ubiquinol-cytochrome c reductase)"/>
    <property type="match status" value="1"/>
</dbReference>
<keyword evidence="11" id="KW-1185">Reference proteome</keyword>
<proteinExistence type="inferred from homology"/>
<keyword evidence="4 9" id="KW-0679">Respiratory chain</keyword>
<keyword evidence="3 9" id="KW-0813">Transport</keyword>
<evidence type="ECO:0000313" key="11">
    <source>
        <dbReference type="Proteomes" id="UP000305948"/>
    </source>
</evidence>
<dbReference type="GO" id="GO:0045275">
    <property type="term" value="C:respiratory chain complex III"/>
    <property type="evidence" value="ECO:0007669"/>
    <property type="project" value="InterPro"/>
</dbReference>
<dbReference type="GO" id="GO:0006122">
    <property type="term" value="P:mitochondrial electron transport, ubiquinol to cytochrome c"/>
    <property type="evidence" value="ECO:0007669"/>
    <property type="project" value="InterPro"/>
</dbReference>
<evidence type="ECO:0000256" key="8">
    <source>
        <dbReference type="ARBA" id="ARBA00023136"/>
    </source>
</evidence>
<comment type="subcellular location">
    <subcellularLocation>
        <location evidence="1">Mitochondrion inner membrane</location>
        <topology evidence="1">Peripheral membrane protein</topology>
        <orientation evidence="1">Matrix side</orientation>
    </subcellularLocation>
</comment>
<dbReference type="Pfam" id="PF02271">
    <property type="entry name" value="UCR_14kD"/>
    <property type="match status" value="1"/>
</dbReference>
<dbReference type="GO" id="GO:0005743">
    <property type="term" value="C:mitochondrial inner membrane"/>
    <property type="evidence" value="ECO:0007669"/>
    <property type="project" value="UniProtKB-SubCell"/>
</dbReference>
<evidence type="ECO:0000313" key="10">
    <source>
        <dbReference type="EMBL" id="TFK55273.1"/>
    </source>
</evidence>
<comment type="similarity">
    <text evidence="2 9">Belongs to the UQCRB/QCR7 family.</text>
</comment>
<dbReference type="InterPro" id="IPR036544">
    <property type="entry name" value="QCR7_sf"/>
</dbReference>
<dbReference type="OrthoDB" id="425749at2759"/>
<evidence type="ECO:0000256" key="2">
    <source>
        <dbReference type="ARBA" id="ARBA00008554"/>
    </source>
</evidence>
<dbReference type="PIRSF" id="PIRSF000022">
    <property type="entry name" value="Bc1_14K"/>
    <property type="match status" value="1"/>
</dbReference>
<keyword evidence="6 9" id="KW-0249">Electron transport</keyword>
<dbReference type="InterPro" id="IPR003197">
    <property type="entry name" value="QCR7"/>
</dbReference>
<dbReference type="FunFam" id="1.10.1090.10:FF:000001">
    <property type="entry name" value="Cytochrome b-c1 complex subunit 7"/>
    <property type="match status" value="1"/>
</dbReference>
<evidence type="ECO:0000256" key="5">
    <source>
        <dbReference type="ARBA" id="ARBA00022792"/>
    </source>
</evidence>
<organism evidence="10 11">
    <name type="scientific">Heliocybe sulcata</name>
    <dbReference type="NCBI Taxonomy" id="5364"/>
    <lineage>
        <taxon>Eukaryota</taxon>
        <taxon>Fungi</taxon>
        <taxon>Dikarya</taxon>
        <taxon>Basidiomycota</taxon>
        <taxon>Agaricomycotina</taxon>
        <taxon>Agaricomycetes</taxon>
        <taxon>Gloeophyllales</taxon>
        <taxon>Gloeophyllaceae</taxon>
        <taxon>Heliocybe</taxon>
    </lineage>
</organism>
<name>A0A5C3ND66_9AGAM</name>
<dbReference type="PANTHER" id="PTHR12022:SF0">
    <property type="entry name" value="CYTOCHROME B-C1 COMPLEX SUBUNIT 7"/>
    <property type="match status" value="1"/>
</dbReference>
<comment type="function">
    <text evidence="9">Component of the ubiquinol-cytochrome c oxidoreductase, a multisubunit transmembrane complex that is part of the mitochondrial electron transport chain which drives oxidative phosphorylation.</text>
</comment>
<dbReference type="AlphaFoldDB" id="A0A5C3ND66"/>
<evidence type="ECO:0000256" key="4">
    <source>
        <dbReference type="ARBA" id="ARBA00022660"/>
    </source>
</evidence>
<reference evidence="10 11" key="1">
    <citation type="journal article" date="2019" name="Nat. Ecol. Evol.">
        <title>Megaphylogeny resolves global patterns of mushroom evolution.</title>
        <authorList>
            <person name="Varga T."/>
            <person name="Krizsan K."/>
            <person name="Foldi C."/>
            <person name="Dima B."/>
            <person name="Sanchez-Garcia M."/>
            <person name="Sanchez-Ramirez S."/>
            <person name="Szollosi G.J."/>
            <person name="Szarkandi J.G."/>
            <person name="Papp V."/>
            <person name="Albert L."/>
            <person name="Andreopoulos W."/>
            <person name="Angelini C."/>
            <person name="Antonin V."/>
            <person name="Barry K.W."/>
            <person name="Bougher N.L."/>
            <person name="Buchanan P."/>
            <person name="Buyck B."/>
            <person name="Bense V."/>
            <person name="Catcheside P."/>
            <person name="Chovatia M."/>
            <person name="Cooper J."/>
            <person name="Damon W."/>
            <person name="Desjardin D."/>
            <person name="Finy P."/>
            <person name="Geml J."/>
            <person name="Haridas S."/>
            <person name="Hughes K."/>
            <person name="Justo A."/>
            <person name="Karasinski D."/>
            <person name="Kautmanova I."/>
            <person name="Kiss B."/>
            <person name="Kocsube S."/>
            <person name="Kotiranta H."/>
            <person name="LaButti K.M."/>
            <person name="Lechner B.E."/>
            <person name="Liimatainen K."/>
            <person name="Lipzen A."/>
            <person name="Lukacs Z."/>
            <person name="Mihaltcheva S."/>
            <person name="Morgado L.N."/>
            <person name="Niskanen T."/>
            <person name="Noordeloos M.E."/>
            <person name="Ohm R.A."/>
            <person name="Ortiz-Santana B."/>
            <person name="Ovrebo C."/>
            <person name="Racz N."/>
            <person name="Riley R."/>
            <person name="Savchenko A."/>
            <person name="Shiryaev A."/>
            <person name="Soop K."/>
            <person name="Spirin V."/>
            <person name="Szebenyi C."/>
            <person name="Tomsovsky M."/>
            <person name="Tulloss R.E."/>
            <person name="Uehling J."/>
            <person name="Grigoriev I.V."/>
            <person name="Vagvolgyi C."/>
            <person name="Papp T."/>
            <person name="Martin F.M."/>
            <person name="Miettinen O."/>
            <person name="Hibbett D.S."/>
            <person name="Nagy L.G."/>
        </authorList>
    </citation>
    <scope>NUCLEOTIDE SEQUENCE [LARGE SCALE GENOMIC DNA]</scope>
    <source>
        <strain evidence="10 11">OMC1185</strain>
    </source>
</reference>
<protein>
    <recommendedName>
        <fullName evidence="9">Cytochrome b-c1 complex subunit 7</fullName>
    </recommendedName>
</protein>
<evidence type="ECO:0000256" key="7">
    <source>
        <dbReference type="ARBA" id="ARBA00023128"/>
    </source>
</evidence>
<dbReference type="EMBL" id="ML213505">
    <property type="protein sequence ID" value="TFK55273.1"/>
    <property type="molecule type" value="Genomic_DNA"/>
</dbReference>
<evidence type="ECO:0000256" key="6">
    <source>
        <dbReference type="ARBA" id="ARBA00022982"/>
    </source>
</evidence>
<sequence length="126" mass="14972">MFGPLGFSLAPSVRRSRTLYKWIKPIADWYANLAGYRKMGLKYDDLLVEENPEVQKALTRLTPREAYDRAYRFKVASLLSVNHKPLPKEQWLPVSEDVRYLKPHVQEVVKEVEERHTWDTMEVRRK</sequence>
<keyword evidence="5 9" id="KW-0999">Mitochondrion inner membrane</keyword>
<dbReference type="STRING" id="5364.A0A5C3ND66"/>
<accession>A0A5C3ND66</accession>
<dbReference type="Proteomes" id="UP000305948">
    <property type="component" value="Unassembled WGS sequence"/>
</dbReference>